<feature type="transmembrane region" description="Helical" evidence="1">
    <location>
        <begin position="79"/>
        <end position="98"/>
    </location>
</feature>
<evidence type="ECO:0000256" key="1">
    <source>
        <dbReference type="SAM" id="Phobius"/>
    </source>
</evidence>
<reference evidence="2" key="2">
    <citation type="journal article" date="2023" name="Infect Dis Poverty">
        <title>Chromosome-scale genome of the human blood fluke Schistosoma mekongi and its implications for public health.</title>
        <authorList>
            <person name="Zhou M."/>
            <person name="Xu L."/>
            <person name="Xu D."/>
            <person name="Chen W."/>
            <person name="Khan J."/>
            <person name="Hu Y."/>
            <person name="Huang H."/>
            <person name="Wei H."/>
            <person name="Zhang Y."/>
            <person name="Chusongsang P."/>
            <person name="Tanasarnprasert K."/>
            <person name="Hu X."/>
            <person name="Limpanont Y."/>
            <person name="Lv Z."/>
        </authorList>
    </citation>
    <scope>NUCLEOTIDE SEQUENCE</scope>
    <source>
        <strain evidence="2">LV_2022a</strain>
    </source>
</reference>
<feature type="transmembrane region" description="Helical" evidence="1">
    <location>
        <begin position="166"/>
        <end position="188"/>
    </location>
</feature>
<accession>A0AAE1ZEX4</accession>
<organism evidence="2 3">
    <name type="scientific">Schistosoma mekongi</name>
    <name type="common">Parasitic worm</name>
    <dbReference type="NCBI Taxonomy" id="38744"/>
    <lineage>
        <taxon>Eukaryota</taxon>
        <taxon>Metazoa</taxon>
        <taxon>Spiralia</taxon>
        <taxon>Lophotrochozoa</taxon>
        <taxon>Platyhelminthes</taxon>
        <taxon>Trematoda</taxon>
        <taxon>Digenea</taxon>
        <taxon>Strigeidida</taxon>
        <taxon>Schistosomatoidea</taxon>
        <taxon>Schistosomatidae</taxon>
        <taxon>Schistosoma</taxon>
    </lineage>
</organism>
<keyword evidence="1" id="KW-0472">Membrane</keyword>
<reference evidence="2" key="1">
    <citation type="submission" date="2022-04" db="EMBL/GenBank/DDBJ databases">
        <authorList>
            <person name="Xu L."/>
            <person name="Lv Z."/>
        </authorList>
    </citation>
    <scope>NUCLEOTIDE SEQUENCE</scope>
    <source>
        <strain evidence="2">LV_2022a</strain>
    </source>
</reference>
<comment type="caution">
    <text evidence="2">The sequence shown here is derived from an EMBL/GenBank/DDBJ whole genome shotgun (WGS) entry which is preliminary data.</text>
</comment>
<feature type="transmembrane region" description="Helical" evidence="1">
    <location>
        <begin position="110"/>
        <end position="128"/>
    </location>
</feature>
<evidence type="ECO:0000313" key="2">
    <source>
        <dbReference type="EMBL" id="KAK4472027.1"/>
    </source>
</evidence>
<feature type="transmembrane region" description="Helical" evidence="1">
    <location>
        <begin position="235"/>
        <end position="261"/>
    </location>
</feature>
<keyword evidence="1" id="KW-1133">Transmembrane helix</keyword>
<keyword evidence="1" id="KW-0812">Transmembrane</keyword>
<proteinExistence type="predicted"/>
<evidence type="ECO:0000313" key="3">
    <source>
        <dbReference type="Proteomes" id="UP001292079"/>
    </source>
</evidence>
<name>A0AAE1ZEX4_SCHME</name>
<dbReference type="AlphaFoldDB" id="A0AAE1ZEX4"/>
<protein>
    <submittedName>
        <fullName evidence="2">Uncharacterized protein</fullName>
    </submittedName>
</protein>
<dbReference type="Proteomes" id="UP001292079">
    <property type="component" value="Unassembled WGS sequence"/>
</dbReference>
<feature type="transmembrane region" description="Helical" evidence="1">
    <location>
        <begin position="194"/>
        <end position="223"/>
    </location>
</feature>
<feature type="transmembrane region" description="Helical" evidence="1">
    <location>
        <begin position="134"/>
        <end position="154"/>
    </location>
</feature>
<dbReference type="EMBL" id="JALJAT010000003">
    <property type="protein sequence ID" value="KAK4472027.1"/>
    <property type="molecule type" value="Genomic_DNA"/>
</dbReference>
<feature type="transmembrane region" description="Helical" evidence="1">
    <location>
        <begin position="42"/>
        <end position="67"/>
    </location>
</feature>
<keyword evidence="3" id="KW-1185">Reference proteome</keyword>
<gene>
    <name evidence="2" type="ORF">MN116_005402</name>
</gene>
<sequence length="273" mass="31288">MLNEDLKKELQMYDNALQSTYNKISNTDFKSTVMGNSKNDRFIVKVFLINILQIFLSLVMTSLVFAIDLAYGFFFEHSWVAFILSLISMGSTIAIFFIQRFTHLKVFNNLLYTIFAFSFAGMITYLSVSIQGMFVFISWMLVIILTIVLFLIGINIRRDLTGYFNAFLVYTLCIIAVIIVLGIVFNFLKSPSHVLLQVILFVIGLLAIANVIPVSLVEAQILYGGKKLFYRSDDLILASMIHWILTSFLYSGFIFVFSYIYSFIDKYSLMLSI</sequence>